<sequence length="115" mass="13227">MFFEDARCYVCLAFAPKSKGHTIVAWKEHATDLNDLNDEEYHHLMAVIRRVRLALGRVYPSSLVYMNYWNEAGHVHLHLVPRHPDSEKRGPELLVQPSGNLTDLAKIPLLIEALR</sequence>
<feature type="active site" description="Tele-AMP-histidine intermediate" evidence="1">
    <location>
        <position position="76"/>
    </location>
</feature>
<gene>
    <name evidence="5" type="ORF">UU78_C0087G0005</name>
</gene>
<dbReference type="InterPro" id="IPR001310">
    <property type="entry name" value="Histidine_triad_HIT"/>
</dbReference>
<dbReference type="SUPFAM" id="SSF54197">
    <property type="entry name" value="HIT-like"/>
    <property type="match status" value="1"/>
</dbReference>
<dbReference type="Pfam" id="PF01230">
    <property type="entry name" value="HIT"/>
    <property type="match status" value="1"/>
</dbReference>
<reference evidence="5 6" key="1">
    <citation type="journal article" date="2015" name="Nature">
        <title>rRNA introns, odd ribosomes, and small enigmatic genomes across a large radiation of phyla.</title>
        <authorList>
            <person name="Brown C.T."/>
            <person name="Hug L.A."/>
            <person name="Thomas B.C."/>
            <person name="Sharon I."/>
            <person name="Castelle C.J."/>
            <person name="Singh A."/>
            <person name="Wilkins M.J."/>
            <person name="Williams K.H."/>
            <person name="Banfield J.F."/>
        </authorList>
    </citation>
    <scope>NUCLEOTIDE SEQUENCE [LARGE SCALE GENOMIC DNA]</scope>
</reference>
<protein>
    <recommendedName>
        <fullName evidence="4">HIT domain-containing protein</fullName>
    </recommendedName>
</protein>
<name>A0A0G1A1X1_9BACT</name>
<feature type="short sequence motif" description="Histidine triad motif" evidence="2 3">
    <location>
        <begin position="74"/>
        <end position="78"/>
    </location>
</feature>
<dbReference type="InterPro" id="IPR011146">
    <property type="entry name" value="HIT-like"/>
</dbReference>
<dbReference type="GO" id="GO:0009117">
    <property type="term" value="P:nucleotide metabolic process"/>
    <property type="evidence" value="ECO:0007669"/>
    <property type="project" value="TreeGrafter"/>
</dbReference>
<dbReference type="PANTHER" id="PTHR46648">
    <property type="entry name" value="HIT FAMILY PROTEIN 1"/>
    <property type="match status" value="1"/>
</dbReference>
<dbReference type="AlphaFoldDB" id="A0A0G1A1X1"/>
<dbReference type="Proteomes" id="UP000034371">
    <property type="component" value="Unassembled WGS sequence"/>
</dbReference>
<accession>A0A0G1A1X1</accession>
<evidence type="ECO:0000313" key="5">
    <source>
        <dbReference type="EMBL" id="KKS19363.1"/>
    </source>
</evidence>
<evidence type="ECO:0000259" key="4">
    <source>
        <dbReference type="PROSITE" id="PS51084"/>
    </source>
</evidence>
<dbReference type="PROSITE" id="PS51084">
    <property type="entry name" value="HIT_2"/>
    <property type="match status" value="1"/>
</dbReference>
<dbReference type="InterPro" id="IPR036265">
    <property type="entry name" value="HIT-like_sf"/>
</dbReference>
<evidence type="ECO:0000256" key="2">
    <source>
        <dbReference type="PIRSR" id="PIRSR601310-3"/>
    </source>
</evidence>
<evidence type="ECO:0000256" key="3">
    <source>
        <dbReference type="PROSITE-ProRule" id="PRU00464"/>
    </source>
</evidence>
<dbReference type="Gene3D" id="3.30.428.10">
    <property type="entry name" value="HIT-like"/>
    <property type="match status" value="1"/>
</dbReference>
<dbReference type="PANTHER" id="PTHR46648:SF1">
    <property type="entry name" value="ADENOSINE 5'-MONOPHOSPHORAMIDASE HNT1"/>
    <property type="match status" value="1"/>
</dbReference>
<comment type="caution">
    <text evidence="5">The sequence shown here is derived from an EMBL/GenBank/DDBJ whole genome shotgun (WGS) entry which is preliminary data.</text>
</comment>
<organism evidence="5 6">
    <name type="scientific">Candidatus Roizmanbacteria bacterium GW2011_GWC2_41_7</name>
    <dbReference type="NCBI Taxonomy" id="1618487"/>
    <lineage>
        <taxon>Bacteria</taxon>
        <taxon>Candidatus Roizmaniibacteriota</taxon>
    </lineage>
</organism>
<dbReference type="GO" id="GO:0003824">
    <property type="term" value="F:catalytic activity"/>
    <property type="evidence" value="ECO:0007669"/>
    <property type="project" value="InterPro"/>
</dbReference>
<proteinExistence type="predicted"/>
<dbReference type="EMBL" id="LCBY01000087">
    <property type="protein sequence ID" value="KKS19363.1"/>
    <property type="molecule type" value="Genomic_DNA"/>
</dbReference>
<evidence type="ECO:0000313" key="6">
    <source>
        <dbReference type="Proteomes" id="UP000034371"/>
    </source>
</evidence>
<evidence type="ECO:0000256" key="1">
    <source>
        <dbReference type="PIRSR" id="PIRSR601310-1"/>
    </source>
</evidence>
<feature type="domain" description="HIT" evidence="4">
    <location>
        <begin position="1"/>
        <end position="89"/>
    </location>
</feature>